<organism evidence="2 3">
    <name type="scientific">Boletus edulis BED1</name>
    <dbReference type="NCBI Taxonomy" id="1328754"/>
    <lineage>
        <taxon>Eukaryota</taxon>
        <taxon>Fungi</taxon>
        <taxon>Dikarya</taxon>
        <taxon>Basidiomycota</taxon>
        <taxon>Agaricomycotina</taxon>
        <taxon>Agaricomycetes</taxon>
        <taxon>Agaricomycetidae</taxon>
        <taxon>Boletales</taxon>
        <taxon>Boletineae</taxon>
        <taxon>Boletaceae</taxon>
        <taxon>Boletoideae</taxon>
        <taxon>Boletus</taxon>
    </lineage>
</organism>
<accession>A0AAD4C9Y0</accession>
<proteinExistence type="predicted"/>
<dbReference type="EMBL" id="WHUW01000001">
    <property type="protein sequence ID" value="KAF8452809.1"/>
    <property type="molecule type" value="Genomic_DNA"/>
</dbReference>
<dbReference type="Proteomes" id="UP001194468">
    <property type="component" value="Unassembled WGS sequence"/>
</dbReference>
<reference evidence="2" key="2">
    <citation type="journal article" date="2020" name="Nat. Commun.">
        <title>Large-scale genome sequencing of mycorrhizal fungi provides insights into the early evolution of symbiotic traits.</title>
        <authorList>
            <person name="Miyauchi S."/>
            <person name="Kiss E."/>
            <person name="Kuo A."/>
            <person name="Drula E."/>
            <person name="Kohler A."/>
            <person name="Sanchez-Garcia M."/>
            <person name="Morin E."/>
            <person name="Andreopoulos B."/>
            <person name="Barry K.W."/>
            <person name="Bonito G."/>
            <person name="Buee M."/>
            <person name="Carver A."/>
            <person name="Chen C."/>
            <person name="Cichocki N."/>
            <person name="Clum A."/>
            <person name="Culley D."/>
            <person name="Crous P.W."/>
            <person name="Fauchery L."/>
            <person name="Girlanda M."/>
            <person name="Hayes R.D."/>
            <person name="Keri Z."/>
            <person name="LaButti K."/>
            <person name="Lipzen A."/>
            <person name="Lombard V."/>
            <person name="Magnuson J."/>
            <person name="Maillard F."/>
            <person name="Murat C."/>
            <person name="Nolan M."/>
            <person name="Ohm R.A."/>
            <person name="Pangilinan J."/>
            <person name="Pereira M.F."/>
            <person name="Perotto S."/>
            <person name="Peter M."/>
            <person name="Pfister S."/>
            <person name="Riley R."/>
            <person name="Sitrit Y."/>
            <person name="Stielow J.B."/>
            <person name="Szollosi G."/>
            <person name="Zifcakova L."/>
            <person name="Stursova M."/>
            <person name="Spatafora J.W."/>
            <person name="Tedersoo L."/>
            <person name="Vaario L.M."/>
            <person name="Yamada A."/>
            <person name="Yan M."/>
            <person name="Wang P."/>
            <person name="Xu J."/>
            <person name="Bruns T."/>
            <person name="Baldrian P."/>
            <person name="Vilgalys R."/>
            <person name="Dunand C."/>
            <person name="Henrissat B."/>
            <person name="Grigoriev I.V."/>
            <person name="Hibbett D."/>
            <person name="Nagy L.G."/>
            <person name="Martin F.M."/>
        </authorList>
    </citation>
    <scope>NUCLEOTIDE SEQUENCE</scope>
    <source>
        <strain evidence="2">BED1</strain>
    </source>
</reference>
<reference evidence="2" key="1">
    <citation type="submission" date="2019-10" db="EMBL/GenBank/DDBJ databases">
        <authorList>
            <consortium name="DOE Joint Genome Institute"/>
            <person name="Kuo A."/>
            <person name="Miyauchi S."/>
            <person name="Kiss E."/>
            <person name="Drula E."/>
            <person name="Kohler A."/>
            <person name="Sanchez-Garcia M."/>
            <person name="Andreopoulos B."/>
            <person name="Barry K.W."/>
            <person name="Bonito G."/>
            <person name="Buee M."/>
            <person name="Carver A."/>
            <person name="Chen C."/>
            <person name="Cichocki N."/>
            <person name="Clum A."/>
            <person name="Culley D."/>
            <person name="Crous P.W."/>
            <person name="Fauchery L."/>
            <person name="Girlanda M."/>
            <person name="Hayes R."/>
            <person name="Keri Z."/>
            <person name="LaButti K."/>
            <person name="Lipzen A."/>
            <person name="Lombard V."/>
            <person name="Magnuson J."/>
            <person name="Maillard F."/>
            <person name="Morin E."/>
            <person name="Murat C."/>
            <person name="Nolan M."/>
            <person name="Ohm R."/>
            <person name="Pangilinan J."/>
            <person name="Pereira M."/>
            <person name="Perotto S."/>
            <person name="Peter M."/>
            <person name="Riley R."/>
            <person name="Sitrit Y."/>
            <person name="Stielow B."/>
            <person name="Szollosi G."/>
            <person name="Zifcakova L."/>
            <person name="Stursova M."/>
            <person name="Spatafora J.W."/>
            <person name="Tedersoo L."/>
            <person name="Vaario L.-M."/>
            <person name="Yamada A."/>
            <person name="Yan M."/>
            <person name="Wang P."/>
            <person name="Xu J."/>
            <person name="Bruns T."/>
            <person name="Baldrian P."/>
            <person name="Vilgalys R."/>
            <person name="Henrissat B."/>
            <person name="Grigoriev I.V."/>
            <person name="Hibbett D."/>
            <person name="Nagy L.G."/>
            <person name="Martin F.M."/>
        </authorList>
    </citation>
    <scope>NUCLEOTIDE SEQUENCE</scope>
    <source>
        <strain evidence="2">BED1</strain>
    </source>
</reference>
<feature type="non-terminal residue" evidence="2">
    <location>
        <position position="1"/>
    </location>
</feature>
<gene>
    <name evidence="2" type="ORF">L210DRAFT_791098</name>
</gene>
<comment type="caution">
    <text evidence="2">The sequence shown here is derived from an EMBL/GenBank/DDBJ whole genome shotgun (WGS) entry which is preliminary data.</text>
</comment>
<feature type="region of interest" description="Disordered" evidence="1">
    <location>
        <begin position="56"/>
        <end position="78"/>
    </location>
</feature>
<protein>
    <submittedName>
        <fullName evidence="2">Uncharacterized protein</fullName>
    </submittedName>
</protein>
<evidence type="ECO:0000313" key="2">
    <source>
        <dbReference type="EMBL" id="KAF8452809.1"/>
    </source>
</evidence>
<sequence>MHRQRSQRVAGISKSISLHLTCGHLRFTKTLNATGQAVPLVENMFEDHNMDVDTGGINLDSPLVPSDSDDESVLGEDSEFSGLTRDFSTLCPVDDRDRRDRTEHLIQHWSIQMPQLVAAYLEYRSCDPGD</sequence>
<feature type="compositionally biased region" description="Acidic residues" evidence="1">
    <location>
        <begin position="67"/>
        <end position="78"/>
    </location>
</feature>
<evidence type="ECO:0000256" key="1">
    <source>
        <dbReference type="SAM" id="MobiDB-lite"/>
    </source>
</evidence>
<dbReference type="AlphaFoldDB" id="A0AAD4C9Y0"/>
<evidence type="ECO:0000313" key="3">
    <source>
        <dbReference type="Proteomes" id="UP001194468"/>
    </source>
</evidence>
<keyword evidence="3" id="KW-1185">Reference proteome</keyword>
<name>A0AAD4C9Y0_BOLED</name>